<dbReference type="InterPro" id="IPR005135">
    <property type="entry name" value="Endo/exonuclease/phosphatase"/>
</dbReference>
<keyword evidence="3" id="KW-0269">Exonuclease</keyword>
<dbReference type="PaxDb" id="880073-Calab_1826"/>
<keyword evidence="3" id="KW-0540">Nuclease</keyword>
<dbReference type="Proteomes" id="UP000183868">
    <property type="component" value="Chromosome"/>
</dbReference>
<dbReference type="SUPFAM" id="SSF56219">
    <property type="entry name" value="DNase I-like"/>
    <property type="match status" value="1"/>
</dbReference>
<keyword evidence="4" id="KW-1185">Reference proteome</keyword>
<reference evidence="3 4" key="1">
    <citation type="submission" date="2011-09" db="EMBL/GenBank/DDBJ databases">
        <title>The permanent draft genome of Caldithrix abyssi DSM 13497.</title>
        <authorList>
            <consortium name="US DOE Joint Genome Institute (JGI-PGF)"/>
            <person name="Lucas S."/>
            <person name="Han J."/>
            <person name="Lapidus A."/>
            <person name="Bruce D."/>
            <person name="Goodwin L."/>
            <person name="Pitluck S."/>
            <person name="Peters L."/>
            <person name="Kyrpides N."/>
            <person name="Mavromatis K."/>
            <person name="Ivanova N."/>
            <person name="Mikhailova N."/>
            <person name="Chertkov O."/>
            <person name="Detter J.C."/>
            <person name="Tapia R."/>
            <person name="Han C."/>
            <person name="Land M."/>
            <person name="Hauser L."/>
            <person name="Markowitz V."/>
            <person name="Cheng J.-F."/>
            <person name="Hugenholtz P."/>
            <person name="Woyke T."/>
            <person name="Wu D."/>
            <person name="Spring S."/>
            <person name="Brambilla E."/>
            <person name="Klenk H.-P."/>
            <person name="Eisen J.A."/>
        </authorList>
    </citation>
    <scope>NUCLEOTIDE SEQUENCE [LARGE SCALE GENOMIC DNA]</scope>
    <source>
        <strain evidence="3 4">DSM 13497</strain>
    </source>
</reference>
<dbReference type="AlphaFoldDB" id="H1XT13"/>
<feature type="domain" description="Endonuclease/exonuclease/phosphatase" evidence="1">
    <location>
        <begin position="28"/>
        <end position="301"/>
    </location>
</feature>
<name>H1XT13_CALAY</name>
<sequence length="315" mass="36362" precursor="true">MRLIRFLILLLLPVFLIAQNEPVIEVGSFNIEWFPCKEDGQMMQKYGINLRNPPRGNPTDVPALFQLLKELDIELLGVVEIVDTDLFARKAKEYLGPQYEFVYAPSKSSQKVGFLYDSSVLELKEAPQVYMDVALNPDSWLRPALRGYFKYKPAGFDFHAIIVHLKAAPSGWKIRKKQWQALEKIITDLKENSGDKDIILMGDFNNVSRLGYKEFLPRIDKWNFYWATHELLEDSLVTNYWQPDYTKQYIQGSLIDQIFISDDAKFEMIPNSVKVGGVCAEGRKSYEGPHLPEFYEKISDHCPVFVSFKADIDND</sequence>
<reference evidence="2 5" key="2">
    <citation type="submission" date="2016-11" db="EMBL/GenBank/DDBJ databases">
        <title>Genomic analysis of Caldithrix abyssi and proposal of a novel bacterial phylum Caldithrichaeota.</title>
        <authorList>
            <person name="Kublanov I."/>
            <person name="Sigalova O."/>
            <person name="Gavrilov S."/>
            <person name="Lebedinsky A."/>
            <person name="Ivanova N."/>
            <person name="Daum C."/>
            <person name="Reddy T."/>
            <person name="Klenk H.P."/>
            <person name="Goker M."/>
            <person name="Reva O."/>
            <person name="Miroshnichenko M."/>
            <person name="Kyprides N."/>
            <person name="Woyke T."/>
            <person name="Gelfand M."/>
        </authorList>
    </citation>
    <scope>NUCLEOTIDE SEQUENCE [LARGE SCALE GENOMIC DNA]</scope>
    <source>
        <strain evidence="2 5">LF13</strain>
    </source>
</reference>
<evidence type="ECO:0000313" key="2">
    <source>
        <dbReference type="EMBL" id="APF17325.1"/>
    </source>
</evidence>
<protein>
    <submittedName>
        <fullName evidence="2 3">Endonuclease/exonuclease/phosphatase</fullName>
    </submittedName>
</protein>
<evidence type="ECO:0000313" key="3">
    <source>
        <dbReference type="EMBL" id="EHO41442.1"/>
    </source>
</evidence>
<accession>H1XT13</accession>
<evidence type="ECO:0000313" key="4">
    <source>
        <dbReference type="Proteomes" id="UP000004671"/>
    </source>
</evidence>
<evidence type="ECO:0000313" key="5">
    <source>
        <dbReference type="Proteomes" id="UP000183868"/>
    </source>
</evidence>
<dbReference type="InParanoid" id="H1XT13"/>
<dbReference type="InterPro" id="IPR036691">
    <property type="entry name" value="Endo/exonu/phosph_ase_sf"/>
</dbReference>
<dbReference type="GO" id="GO:0004519">
    <property type="term" value="F:endonuclease activity"/>
    <property type="evidence" value="ECO:0007669"/>
    <property type="project" value="UniProtKB-KW"/>
</dbReference>
<dbReference type="GO" id="GO:0004527">
    <property type="term" value="F:exonuclease activity"/>
    <property type="evidence" value="ECO:0007669"/>
    <property type="project" value="UniProtKB-KW"/>
</dbReference>
<dbReference type="EMBL" id="CM001402">
    <property type="protein sequence ID" value="EHO41442.1"/>
    <property type="molecule type" value="Genomic_DNA"/>
</dbReference>
<keyword evidence="3" id="KW-0378">Hydrolase</keyword>
<dbReference type="KEGG" id="caby:Cabys_574"/>
<dbReference type="eggNOG" id="ENOG502ZCQ7">
    <property type="taxonomic scope" value="Bacteria"/>
</dbReference>
<dbReference type="EMBL" id="CP018099">
    <property type="protein sequence ID" value="APF17325.1"/>
    <property type="molecule type" value="Genomic_DNA"/>
</dbReference>
<dbReference type="Proteomes" id="UP000004671">
    <property type="component" value="Chromosome"/>
</dbReference>
<gene>
    <name evidence="2" type="ORF">Cabys_574</name>
    <name evidence="3" type="ORF">Calab_1826</name>
</gene>
<dbReference type="Gene3D" id="3.60.10.10">
    <property type="entry name" value="Endonuclease/exonuclease/phosphatase"/>
    <property type="match status" value="1"/>
</dbReference>
<dbReference type="STRING" id="880073.Cabys_574"/>
<dbReference type="Pfam" id="PF03372">
    <property type="entry name" value="Exo_endo_phos"/>
    <property type="match status" value="1"/>
</dbReference>
<dbReference type="HOGENOM" id="CLU_881886_0_0_0"/>
<dbReference type="OrthoDB" id="5500612at2"/>
<organism evidence="3 4">
    <name type="scientific">Caldithrix abyssi DSM 13497</name>
    <dbReference type="NCBI Taxonomy" id="880073"/>
    <lineage>
        <taxon>Bacteria</taxon>
        <taxon>Pseudomonadati</taxon>
        <taxon>Calditrichota</taxon>
        <taxon>Calditrichia</taxon>
        <taxon>Calditrichales</taxon>
        <taxon>Calditrichaceae</taxon>
        <taxon>Caldithrix</taxon>
    </lineage>
</organism>
<dbReference type="RefSeq" id="WP_006928575.1">
    <property type="nucleotide sequence ID" value="NZ_CM001402.1"/>
</dbReference>
<keyword evidence="3" id="KW-0255">Endonuclease</keyword>
<proteinExistence type="predicted"/>
<evidence type="ECO:0000259" key="1">
    <source>
        <dbReference type="Pfam" id="PF03372"/>
    </source>
</evidence>